<comment type="caution">
    <text evidence="6">The sequence shown here is derived from an EMBL/GenBank/DDBJ whole genome shotgun (WGS) entry which is preliminary data.</text>
</comment>
<dbReference type="GO" id="GO:0005385">
    <property type="term" value="F:zinc ion transmembrane transporter activity"/>
    <property type="evidence" value="ECO:0007669"/>
    <property type="project" value="TreeGrafter"/>
</dbReference>
<feature type="transmembrane region" description="Helical" evidence="5">
    <location>
        <begin position="61"/>
        <end position="81"/>
    </location>
</feature>
<keyword evidence="7" id="KW-1185">Reference proteome</keyword>
<comment type="subcellular location">
    <subcellularLocation>
        <location evidence="1">Membrane</location>
        <topology evidence="1">Multi-pass membrane protein</topology>
    </subcellularLocation>
</comment>
<dbReference type="Proteomes" id="UP000028549">
    <property type="component" value="Unassembled WGS sequence"/>
</dbReference>
<name>A0A084H2S9_METID</name>
<dbReference type="PANTHER" id="PTHR11040:SF70">
    <property type="entry name" value="OS05G0316100 PROTEIN"/>
    <property type="match status" value="1"/>
</dbReference>
<keyword evidence="2 5" id="KW-0812">Transmembrane</keyword>
<evidence type="ECO:0000313" key="7">
    <source>
        <dbReference type="Proteomes" id="UP000028549"/>
    </source>
</evidence>
<evidence type="ECO:0000256" key="2">
    <source>
        <dbReference type="ARBA" id="ARBA00022692"/>
    </source>
</evidence>
<evidence type="ECO:0000256" key="1">
    <source>
        <dbReference type="ARBA" id="ARBA00004141"/>
    </source>
</evidence>
<organism evidence="6 7">
    <name type="scientific">Metabacillus indicus</name>
    <name type="common">Bacillus indicus</name>
    <dbReference type="NCBI Taxonomy" id="246786"/>
    <lineage>
        <taxon>Bacteria</taxon>
        <taxon>Bacillati</taxon>
        <taxon>Bacillota</taxon>
        <taxon>Bacilli</taxon>
        <taxon>Bacillales</taxon>
        <taxon>Bacillaceae</taxon>
        <taxon>Metabacillus</taxon>
    </lineage>
</organism>
<feature type="transmembrane region" description="Helical" evidence="5">
    <location>
        <begin position="225"/>
        <end position="243"/>
    </location>
</feature>
<evidence type="ECO:0000256" key="4">
    <source>
        <dbReference type="ARBA" id="ARBA00023136"/>
    </source>
</evidence>
<accession>A0A084H2S9</accession>
<dbReference type="EMBL" id="JNVC02000001">
    <property type="protein sequence ID" value="KEZ53891.1"/>
    <property type="molecule type" value="Genomic_DNA"/>
</dbReference>
<proteinExistence type="predicted"/>
<dbReference type="OrthoDB" id="9787346at2"/>
<reference evidence="6 7" key="1">
    <citation type="journal article" date="2005" name="Int. J. Syst. Evol. Microbiol.">
        <title>Bacillus cibi sp. nov., isolated from jeotgal, a traditional Korean fermented seafood.</title>
        <authorList>
            <person name="Yoon J.H."/>
            <person name="Lee C.H."/>
            <person name="Oh T.K."/>
        </authorList>
    </citation>
    <scope>NUCLEOTIDE SEQUENCE [LARGE SCALE GENOMIC DNA]</scope>
    <source>
        <strain evidence="6 7">DSM 16189</strain>
    </source>
</reference>
<dbReference type="AlphaFoldDB" id="A0A084H2S9"/>
<evidence type="ECO:0000256" key="5">
    <source>
        <dbReference type="SAM" id="Phobius"/>
    </source>
</evidence>
<feature type="transmembrane region" description="Helical" evidence="5">
    <location>
        <begin position="134"/>
        <end position="155"/>
    </location>
</feature>
<dbReference type="Pfam" id="PF02535">
    <property type="entry name" value="Zip"/>
    <property type="match status" value="1"/>
</dbReference>
<feature type="transmembrane region" description="Helical" evidence="5">
    <location>
        <begin position="162"/>
        <end position="186"/>
    </location>
</feature>
<keyword evidence="4 5" id="KW-0472">Membrane</keyword>
<evidence type="ECO:0000313" key="6">
    <source>
        <dbReference type="EMBL" id="KEZ53891.1"/>
    </source>
</evidence>
<dbReference type="InterPro" id="IPR003689">
    <property type="entry name" value="ZIP"/>
</dbReference>
<dbReference type="GO" id="GO:0016020">
    <property type="term" value="C:membrane"/>
    <property type="evidence" value="ECO:0007669"/>
    <property type="project" value="UniProtKB-SubCell"/>
</dbReference>
<feature type="transmembrane region" description="Helical" evidence="5">
    <location>
        <begin position="192"/>
        <end position="213"/>
    </location>
</feature>
<feature type="transmembrane region" description="Helical" evidence="5">
    <location>
        <begin position="36"/>
        <end position="55"/>
    </location>
</feature>
<feature type="transmembrane region" description="Helical" evidence="5">
    <location>
        <begin position="6"/>
        <end position="24"/>
    </location>
</feature>
<feature type="transmembrane region" description="Helical" evidence="5">
    <location>
        <begin position="102"/>
        <end position="122"/>
    </location>
</feature>
<dbReference type="RefSeq" id="WP_029565440.1">
    <property type="nucleotide sequence ID" value="NZ_CANLZQ010000002.1"/>
</dbReference>
<keyword evidence="3 5" id="KW-1133">Transmembrane helix</keyword>
<dbReference type="PANTHER" id="PTHR11040">
    <property type="entry name" value="ZINC/IRON TRANSPORTER"/>
    <property type="match status" value="1"/>
</dbReference>
<evidence type="ECO:0000256" key="3">
    <source>
        <dbReference type="ARBA" id="ARBA00022989"/>
    </source>
</evidence>
<sequence>MTEVLLGSTLSALATGLGALPILFLQNTITHRWRDILLAFTAGIMMAASMMSLLPEALNQGGFLEVFAGLFLGVLVLTTLEKKIPHIDLEHSKYGIQFDEKAFLIIAAITMHNLPEGLSVGVSYASEQSETGNLIAFAIGLQNAPEGFLVALFLFNQNIGKFKALIIATMTGAVEIITSLLGFYLTSFADNLVPYGLSFAAGAMLFIIYKELIPESHGDGNERNATYSFILGILFMILLIETFG</sequence>
<protein>
    <submittedName>
        <fullName evidence="6">Dihydroorotate dehydrogenase</fullName>
    </submittedName>
</protein>
<dbReference type="STRING" id="246786.GS18_0202815"/>
<gene>
    <name evidence="6" type="ORF">GS18_0202815</name>
</gene>